<name>A0ACC6M1M7_9BACI</name>
<organism evidence="1 2">
    <name type="scientific">Gracilibacillus pellucidus</name>
    <dbReference type="NCBI Taxonomy" id="3095368"/>
    <lineage>
        <taxon>Bacteria</taxon>
        <taxon>Bacillati</taxon>
        <taxon>Bacillota</taxon>
        <taxon>Bacilli</taxon>
        <taxon>Bacillales</taxon>
        <taxon>Bacillaceae</taxon>
        <taxon>Gracilibacillus</taxon>
    </lineage>
</organism>
<dbReference type="Proteomes" id="UP001277972">
    <property type="component" value="Unassembled WGS sequence"/>
</dbReference>
<comment type="caution">
    <text evidence="1">The sequence shown here is derived from an EMBL/GenBank/DDBJ whole genome shotgun (WGS) entry which is preliminary data.</text>
</comment>
<protein>
    <submittedName>
        <fullName evidence="1">S1C family serine protease</fullName>
        <ecNumber evidence="1">3.4.21.-</ecNumber>
    </submittedName>
</protein>
<keyword evidence="2" id="KW-1185">Reference proteome</keyword>
<keyword evidence="1" id="KW-0645">Protease</keyword>
<gene>
    <name evidence="1" type="ORF">SH601_02570</name>
</gene>
<sequence length="375" mass="41977">MYINRKYIPILLATIIGMIAIVIAIILFINMKQQPLDVENTIASELEKDQEMNLKNIIHQAQKSVVQIESTNDLTTKTGSGFVINNKGDIVTNAHVIEEADSIIVKLANAREYPAAIVGIGENQDFAVIRVQELAQLEPITIETDLQLDIGDEIVAIGSPMGIQNSVSLGLIVGTDRSFTINDFQYEDVYQISANITHGNSGGPLILRSNGKVVGINSAGITDTDVGFSIPITQIINTINEWIDNVEEDNLTYLSPDSQVVNEEKLKEDASYLTDYFLDNLKLRDYVNAYSLLGSHYQKETNYTDFSQLFQSLIDLSVEDKTVTEVHDDHVSMNITIEISKRDNEYNEVDESRQYELIAGYENDQMKILQLTEME</sequence>
<evidence type="ECO:0000313" key="2">
    <source>
        <dbReference type="Proteomes" id="UP001277972"/>
    </source>
</evidence>
<reference evidence="1" key="1">
    <citation type="submission" date="2023-11" db="EMBL/GenBank/DDBJ databases">
        <title>Gracilibacillus pellucida a moderately halophilic bacterium isolated from saline soil in Xinjiang province.</title>
        <authorList>
            <person name="Zhang Z."/>
            <person name="Tan F."/>
            <person name="Wang Y."/>
            <person name="Xia M."/>
        </authorList>
    </citation>
    <scope>NUCLEOTIDE SEQUENCE</scope>
    <source>
        <strain evidence="1">S3-1-1</strain>
    </source>
</reference>
<accession>A0ACC6M1M7</accession>
<proteinExistence type="predicted"/>
<dbReference type="EMBL" id="JAWZSR010000001">
    <property type="protein sequence ID" value="MDX8044859.1"/>
    <property type="molecule type" value="Genomic_DNA"/>
</dbReference>
<dbReference type="EC" id="3.4.21.-" evidence="1"/>
<keyword evidence="1" id="KW-0378">Hydrolase</keyword>
<evidence type="ECO:0000313" key="1">
    <source>
        <dbReference type="EMBL" id="MDX8044859.1"/>
    </source>
</evidence>